<accession>A0ABQ5CXZ3</accession>
<reference evidence="1" key="1">
    <citation type="journal article" date="2022" name="Int. J. Mol. Sci.">
        <title>Draft Genome of Tanacetum Coccineum: Genomic Comparison of Closely Related Tanacetum-Family Plants.</title>
        <authorList>
            <person name="Yamashiro T."/>
            <person name="Shiraishi A."/>
            <person name="Nakayama K."/>
            <person name="Satake H."/>
        </authorList>
    </citation>
    <scope>NUCLEOTIDE SEQUENCE</scope>
</reference>
<keyword evidence="2" id="KW-1185">Reference proteome</keyword>
<sequence length="119" mass="13424">MGEKRQKSCIPVVEAKLCSASILDLPEGQLAYFVEGDEICGRRWLKCLSDTTTYKIRYSSRKGEHGDDALSRKGKMQAIRVRALVMTIGLNLPKQILSAQSEARKGRELHQRYLCACYS</sequence>
<evidence type="ECO:0000313" key="1">
    <source>
        <dbReference type="EMBL" id="GJT31357.1"/>
    </source>
</evidence>
<dbReference type="Proteomes" id="UP001151760">
    <property type="component" value="Unassembled WGS sequence"/>
</dbReference>
<organism evidence="1 2">
    <name type="scientific">Tanacetum coccineum</name>
    <dbReference type="NCBI Taxonomy" id="301880"/>
    <lineage>
        <taxon>Eukaryota</taxon>
        <taxon>Viridiplantae</taxon>
        <taxon>Streptophyta</taxon>
        <taxon>Embryophyta</taxon>
        <taxon>Tracheophyta</taxon>
        <taxon>Spermatophyta</taxon>
        <taxon>Magnoliopsida</taxon>
        <taxon>eudicotyledons</taxon>
        <taxon>Gunneridae</taxon>
        <taxon>Pentapetalae</taxon>
        <taxon>asterids</taxon>
        <taxon>campanulids</taxon>
        <taxon>Asterales</taxon>
        <taxon>Asteraceae</taxon>
        <taxon>Asteroideae</taxon>
        <taxon>Anthemideae</taxon>
        <taxon>Anthemidinae</taxon>
        <taxon>Tanacetum</taxon>
    </lineage>
</organism>
<gene>
    <name evidence="1" type="ORF">Tco_0911632</name>
</gene>
<comment type="caution">
    <text evidence="1">The sequence shown here is derived from an EMBL/GenBank/DDBJ whole genome shotgun (WGS) entry which is preliminary data.</text>
</comment>
<protein>
    <submittedName>
        <fullName evidence="1">Uncharacterized protein</fullName>
    </submittedName>
</protein>
<dbReference type="EMBL" id="BQNB010014698">
    <property type="protein sequence ID" value="GJT31357.1"/>
    <property type="molecule type" value="Genomic_DNA"/>
</dbReference>
<reference evidence="1" key="2">
    <citation type="submission" date="2022-01" db="EMBL/GenBank/DDBJ databases">
        <authorList>
            <person name="Yamashiro T."/>
            <person name="Shiraishi A."/>
            <person name="Satake H."/>
            <person name="Nakayama K."/>
        </authorList>
    </citation>
    <scope>NUCLEOTIDE SEQUENCE</scope>
</reference>
<name>A0ABQ5CXZ3_9ASTR</name>
<evidence type="ECO:0000313" key="2">
    <source>
        <dbReference type="Proteomes" id="UP001151760"/>
    </source>
</evidence>
<proteinExistence type="predicted"/>